<dbReference type="RefSeq" id="WP_186906279.1">
    <property type="nucleotide sequence ID" value="NZ_JACOPP010000001.1"/>
</dbReference>
<comment type="caution">
    <text evidence="2">The sequence shown here is derived from an EMBL/GenBank/DDBJ whole genome shotgun (WGS) entry which is preliminary data.</text>
</comment>
<keyword evidence="1" id="KW-0732">Signal</keyword>
<dbReference type="Proteomes" id="UP000661435">
    <property type="component" value="Unassembled WGS sequence"/>
</dbReference>
<evidence type="ECO:0000256" key="1">
    <source>
        <dbReference type="SAM" id="SignalP"/>
    </source>
</evidence>
<dbReference type="SUPFAM" id="SSF53850">
    <property type="entry name" value="Periplasmic binding protein-like II"/>
    <property type="match status" value="1"/>
</dbReference>
<dbReference type="PROSITE" id="PS51257">
    <property type="entry name" value="PROKAR_LIPOPROTEIN"/>
    <property type="match status" value="1"/>
</dbReference>
<dbReference type="AlphaFoldDB" id="A0A8J6M8D3"/>
<keyword evidence="3" id="KW-1185">Reference proteome</keyword>
<evidence type="ECO:0000313" key="2">
    <source>
        <dbReference type="EMBL" id="MBC5732380.1"/>
    </source>
</evidence>
<evidence type="ECO:0000313" key="3">
    <source>
        <dbReference type="Proteomes" id="UP000661435"/>
    </source>
</evidence>
<gene>
    <name evidence="2" type="ORF">H8S57_01390</name>
</gene>
<dbReference type="PANTHER" id="PTHR43649:SF12">
    <property type="entry name" value="DIACETYLCHITOBIOSE BINDING PROTEIN DASA"/>
    <property type="match status" value="1"/>
</dbReference>
<dbReference type="PANTHER" id="PTHR43649">
    <property type="entry name" value="ARABINOSE-BINDING PROTEIN-RELATED"/>
    <property type="match status" value="1"/>
</dbReference>
<dbReference type="Pfam" id="PF13416">
    <property type="entry name" value="SBP_bac_8"/>
    <property type="match status" value="1"/>
</dbReference>
<dbReference type="EMBL" id="JACOPP010000001">
    <property type="protein sequence ID" value="MBC5732380.1"/>
    <property type="molecule type" value="Genomic_DNA"/>
</dbReference>
<proteinExistence type="predicted"/>
<feature type="signal peptide" evidence="1">
    <location>
        <begin position="1"/>
        <end position="22"/>
    </location>
</feature>
<organism evidence="2 3">
    <name type="scientific">Lawsonibacter hominis</name>
    <dbReference type="NCBI Taxonomy" id="2763053"/>
    <lineage>
        <taxon>Bacteria</taxon>
        <taxon>Bacillati</taxon>
        <taxon>Bacillota</taxon>
        <taxon>Clostridia</taxon>
        <taxon>Eubacteriales</taxon>
        <taxon>Oscillospiraceae</taxon>
        <taxon>Lawsonibacter</taxon>
    </lineage>
</organism>
<sequence>MKRIWAIFCAALLAAGLSGCTAETGLNPRHPVTLTLWHNFGGQMQATMDTLVDEFNGTMGKEKGIILSVTSISGSSAVQEKLTMIADGDPGAPEMPDIATCYPATAALLQERELLAPLDGQFTQSELDAYLPRFVEEGRLSDGQLYVFPFAKSTEVLFVNQTLFDRFSEATGIGLDSLSTFEGIAAASTAYYDWTDGLTPDTPEDGKSFYTADSLFNLAQVGMEQMGGSLFAGEALALDSDCYRRIWEAVFEPAVRGGYAIYDGYSSDLSKTGEIVCSTGSTAGILFYGEEITYPDNTTEQVEYTVLPFPTFQGGEKIAIQRGNGLVVARSTPEKEQAAAVFLKWFTAPEQNMRFVASTGYLPVTRSAFEERMEQEIAANENVNIQKLLRAAMTVYEAYRFYVPPVFDAFNAVSSAYAEKLQTAASEARQEYLSLLEGGAAEEEAYRQAAAERLEAFRSAW</sequence>
<dbReference type="Gene3D" id="3.40.190.10">
    <property type="entry name" value="Periplasmic binding protein-like II"/>
    <property type="match status" value="1"/>
</dbReference>
<feature type="chain" id="PRO_5035325399" evidence="1">
    <location>
        <begin position="23"/>
        <end position="461"/>
    </location>
</feature>
<dbReference type="InterPro" id="IPR006059">
    <property type="entry name" value="SBP"/>
</dbReference>
<name>A0A8J6M8D3_9FIRM</name>
<dbReference type="InterPro" id="IPR050490">
    <property type="entry name" value="Bact_solute-bd_prot1"/>
</dbReference>
<protein>
    <submittedName>
        <fullName evidence="2">Extracellular solute-binding protein</fullName>
    </submittedName>
</protein>
<accession>A0A8J6M8D3</accession>
<reference evidence="2" key="1">
    <citation type="submission" date="2020-08" db="EMBL/GenBank/DDBJ databases">
        <title>Genome public.</title>
        <authorList>
            <person name="Liu C."/>
            <person name="Sun Q."/>
        </authorList>
    </citation>
    <scope>NUCLEOTIDE SEQUENCE</scope>
    <source>
        <strain evidence="2">NSJ-51</strain>
    </source>
</reference>